<evidence type="ECO:0000313" key="3">
    <source>
        <dbReference type="Proteomes" id="UP000784294"/>
    </source>
</evidence>
<evidence type="ECO:0000256" key="1">
    <source>
        <dbReference type="SAM" id="MobiDB-lite"/>
    </source>
</evidence>
<proteinExistence type="predicted"/>
<keyword evidence="3" id="KW-1185">Reference proteome</keyword>
<evidence type="ECO:0000313" key="2">
    <source>
        <dbReference type="EMBL" id="VEL08564.1"/>
    </source>
</evidence>
<dbReference type="EMBL" id="CAAALY010004271">
    <property type="protein sequence ID" value="VEL08564.1"/>
    <property type="molecule type" value="Genomic_DNA"/>
</dbReference>
<organism evidence="2 3">
    <name type="scientific">Protopolystoma xenopodis</name>
    <dbReference type="NCBI Taxonomy" id="117903"/>
    <lineage>
        <taxon>Eukaryota</taxon>
        <taxon>Metazoa</taxon>
        <taxon>Spiralia</taxon>
        <taxon>Lophotrochozoa</taxon>
        <taxon>Platyhelminthes</taxon>
        <taxon>Monogenea</taxon>
        <taxon>Polyopisthocotylea</taxon>
        <taxon>Polystomatidea</taxon>
        <taxon>Polystomatidae</taxon>
        <taxon>Protopolystoma</taxon>
    </lineage>
</organism>
<feature type="compositionally biased region" description="Low complexity" evidence="1">
    <location>
        <begin position="139"/>
        <end position="158"/>
    </location>
</feature>
<dbReference type="AlphaFoldDB" id="A0A448WCM5"/>
<comment type="caution">
    <text evidence="2">The sequence shown here is derived from an EMBL/GenBank/DDBJ whole genome shotgun (WGS) entry which is preliminary data.</text>
</comment>
<feature type="region of interest" description="Disordered" evidence="1">
    <location>
        <begin position="105"/>
        <end position="158"/>
    </location>
</feature>
<name>A0A448WCM5_9PLAT</name>
<accession>A0A448WCM5</accession>
<protein>
    <submittedName>
        <fullName evidence="2">Uncharacterized protein</fullName>
    </submittedName>
</protein>
<sequence>MSTRQLVLVPNGHSFLQSLSHLAPRSLGPSDPHCLRPPDPQTLSPSAFMPCERVCFTPIECCLHDPTVCLCFDERKGTKQPRAFTPGRQCEPAANLLFCRTDTRGTVPDERNLGPDLGTPSSRSASLHSPDPQIIALLRPSPFQSRPSSSRTQPSYLY</sequence>
<reference evidence="2" key="1">
    <citation type="submission" date="2018-11" db="EMBL/GenBank/DDBJ databases">
        <authorList>
            <consortium name="Pathogen Informatics"/>
        </authorList>
    </citation>
    <scope>NUCLEOTIDE SEQUENCE</scope>
</reference>
<gene>
    <name evidence="2" type="ORF">PXEA_LOCUS2004</name>
</gene>
<dbReference type="Proteomes" id="UP000784294">
    <property type="component" value="Unassembled WGS sequence"/>
</dbReference>